<feature type="transmembrane region" description="Helical" evidence="1">
    <location>
        <begin position="277"/>
        <end position="293"/>
    </location>
</feature>
<sequence>MDTLQAYIDSLFSNIESSPEMLRIKAEMTQNMTEKYSDLIANGASEHEALGRVIAEFGDIDELVDEMNFAKKETSQSKKTFVPFLSKPEINQYIAKKTQLGLLNGLATFIIIASVALFISLQAIFGEDRPGIDAIGITVILLATVISVAIYLISHQRSKDLAWIEKGHYTLKSHQRREIENLAQDFKRTHTIATIIGVALVILPVIPIIIVGSMDLSEQVQLMPVSGLIFCTGAAAFLFIYSGNIRSLYQQLLSTPDFNTVNQDPEKHRRQVEANRTFENIYWPLVLIVYFIWSYRSGAWHITWLILLAGNIFEHLIRHLFNLPDHSED</sequence>
<keyword evidence="1" id="KW-0812">Transmembrane</keyword>
<feature type="transmembrane region" description="Helical" evidence="1">
    <location>
        <begin position="192"/>
        <end position="210"/>
    </location>
</feature>
<keyword evidence="3" id="KW-1185">Reference proteome</keyword>
<protein>
    <recommendedName>
        <fullName evidence="4">Beta-carotene 15,15'-monooxygenase</fullName>
    </recommendedName>
</protein>
<dbReference type="eggNOG" id="COG1396">
    <property type="taxonomic scope" value="Bacteria"/>
</dbReference>
<evidence type="ECO:0000256" key="1">
    <source>
        <dbReference type="SAM" id="Phobius"/>
    </source>
</evidence>
<comment type="caution">
    <text evidence="2">The sequence shown here is derived from an EMBL/GenBank/DDBJ whole genome shotgun (WGS) entry which is preliminary data.</text>
</comment>
<dbReference type="PATRIC" id="fig|883113.3.peg.795"/>
<accession>H3NIV8</accession>
<name>H3NIV8_9LACT</name>
<dbReference type="OrthoDB" id="9815852at2"/>
<dbReference type="HOGENOM" id="CLU_060318_2_0_9"/>
<dbReference type="RefSeq" id="WP_006308838.1">
    <property type="nucleotide sequence ID" value="NZ_JH601133.1"/>
</dbReference>
<feature type="transmembrane region" description="Helical" evidence="1">
    <location>
        <begin position="131"/>
        <end position="153"/>
    </location>
</feature>
<reference evidence="2 3" key="1">
    <citation type="submission" date="2012-01" db="EMBL/GenBank/DDBJ databases">
        <title>The Genome Sequence of Facklamia languida CCUG 37842.</title>
        <authorList>
            <consortium name="The Broad Institute Genome Sequencing Platform"/>
            <person name="Earl A."/>
            <person name="Ward D."/>
            <person name="Feldgarden M."/>
            <person name="Gevers D."/>
            <person name="Huys G."/>
            <person name="Young S.K."/>
            <person name="Zeng Q."/>
            <person name="Gargeya S."/>
            <person name="Fitzgerald M."/>
            <person name="Haas B."/>
            <person name="Abouelleil A."/>
            <person name="Alvarado L."/>
            <person name="Arachchi H.M."/>
            <person name="Berlin A."/>
            <person name="Chapman S.B."/>
            <person name="Gearin G."/>
            <person name="Goldberg J."/>
            <person name="Griggs A."/>
            <person name="Gujja S."/>
            <person name="Hansen M."/>
            <person name="Heiman D."/>
            <person name="Howarth C."/>
            <person name="Larimer J."/>
            <person name="Lui A."/>
            <person name="MacDonald P.J.P."/>
            <person name="McCowen C."/>
            <person name="Montmayeur A."/>
            <person name="Murphy C."/>
            <person name="Neiman D."/>
            <person name="Pearson M."/>
            <person name="Priest M."/>
            <person name="Roberts A."/>
            <person name="Saif S."/>
            <person name="Shea T."/>
            <person name="Sisk P."/>
            <person name="Stolte C."/>
            <person name="Sykes S."/>
            <person name="Wortman J."/>
            <person name="Nusbaum C."/>
            <person name="Birren B."/>
        </authorList>
    </citation>
    <scope>NUCLEOTIDE SEQUENCE [LARGE SCALE GENOMIC DNA]</scope>
    <source>
        <strain evidence="2 3">CCUG 37842</strain>
    </source>
</reference>
<feature type="transmembrane region" description="Helical" evidence="1">
    <location>
        <begin position="102"/>
        <end position="125"/>
    </location>
</feature>
<organism evidence="2 3">
    <name type="scientific">Facklamia languida CCUG 37842</name>
    <dbReference type="NCBI Taxonomy" id="883113"/>
    <lineage>
        <taxon>Bacteria</taxon>
        <taxon>Bacillati</taxon>
        <taxon>Bacillota</taxon>
        <taxon>Bacilli</taxon>
        <taxon>Lactobacillales</taxon>
        <taxon>Aerococcaceae</taxon>
        <taxon>Facklamia</taxon>
    </lineage>
</organism>
<keyword evidence="1" id="KW-1133">Transmembrane helix</keyword>
<evidence type="ECO:0008006" key="4">
    <source>
        <dbReference type="Google" id="ProtNLM"/>
    </source>
</evidence>
<dbReference type="AlphaFoldDB" id="H3NIV8"/>
<proteinExistence type="predicted"/>
<dbReference type="Proteomes" id="UP000006190">
    <property type="component" value="Unassembled WGS sequence"/>
</dbReference>
<evidence type="ECO:0000313" key="3">
    <source>
        <dbReference type="Proteomes" id="UP000006190"/>
    </source>
</evidence>
<evidence type="ECO:0000313" key="2">
    <source>
        <dbReference type="EMBL" id="EHR37236.1"/>
    </source>
</evidence>
<feature type="transmembrane region" description="Helical" evidence="1">
    <location>
        <begin position="222"/>
        <end position="241"/>
    </location>
</feature>
<dbReference type="STRING" id="883113.HMPREF9708_00797"/>
<dbReference type="NCBIfam" id="NF038403">
    <property type="entry name" value="perm_prefix_1"/>
    <property type="match status" value="1"/>
</dbReference>
<keyword evidence="1" id="KW-0472">Membrane</keyword>
<dbReference type="InterPro" id="IPR047928">
    <property type="entry name" value="Perm_prefix_1"/>
</dbReference>
<gene>
    <name evidence="2" type="ORF">HMPREF9708_00797</name>
</gene>
<dbReference type="EMBL" id="AGEG01000009">
    <property type="protein sequence ID" value="EHR37236.1"/>
    <property type="molecule type" value="Genomic_DNA"/>
</dbReference>